<reference evidence="4 5" key="1">
    <citation type="journal article" date="2013" name="J. Microbiol.">
        <title>Mucilaginibacter ginsenosidivorax sp. nov., with ginsenoside converting activity isolated from sediment.</title>
        <authorList>
            <person name="Kim J.K."/>
            <person name="Choi T.E."/>
            <person name="Liu Q.M."/>
            <person name="Park H.Y."/>
            <person name="Yi T.H."/>
            <person name="Yoon M.H."/>
            <person name="Kim S.C."/>
            <person name="Im W.T."/>
        </authorList>
    </citation>
    <scope>NUCLEOTIDE SEQUENCE [LARGE SCALE GENOMIC DNA]</scope>
    <source>
        <strain evidence="4 5">KHI28</strain>
    </source>
</reference>
<dbReference type="GO" id="GO:0019867">
    <property type="term" value="C:outer membrane"/>
    <property type="evidence" value="ECO:0007669"/>
    <property type="project" value="InterPro"/>
</dbReference>
<proteinExistence type="predicted"/>
<name>A0A5B8VWW3_9SPHI</name>
<comment type="subcellular location">
    <subcellularLocation>
        <location evidence="1">Membrane</location>
    </subcellularLocation>
</comment>
<dbReference type="RefSeq" id="WP_147053132.1">
    <property type="nucleotide sequence ID" value="NZ_CP042437.1"/>
</dbReference>
<dbReference type="InterPro" id="IPR000184">
    <property type="entry name" value="Bac_surfAg_D15"/>
</dbReference>
<dbReference type="EMBL" id="CP042437">
    <property type="protein sequence ID" value="QEC75949.1"/>
    <property type="molecule type" value="Genomic_DNA"/>
</dbReference>
<evidence type="ECO:0000259" key="3">
    <source>
        <dbReference type="Pfam" id="PF01103"/>
    </source>
</evidence>
<gene>
    <name evidence="4" type="ORF">FSB76_08315</name>
</gene>
<dbReference type="Pfam" id="PF01103">
    <property type="entry name" value="Omp85"/>
    <property type="match status" value="1"/>
</dbReference>
<dbReference type="AlphaFoldDB" id="A0A5B8VWW3"/>
<dbReference type="KEGG" id="mgk:FSB76_08315"/>
<dbReference type="PROSITE" id="PS51257">
    <property type="entry name" value="PROKAR_LIPOPROTEIN"/>
    <property type="match status" value="1"/>
</dbReference>
<evidence type="ECO:0000313" key="5">
    <source>
        <dbReference type="Proteomes" id="UP000321362"/>
    </source>
</evidence>
<protein>
    <submittedName>
        <fullName evidence="4">BamA/TamA family outer membrane protein</fullName>
    </submittedName>
</protein>
<accession>A0A5B8VWW3</accession>
<evidence type="ECO:0000256" key="1">
    <source>
        <dbReference type="ARBA" id="ARBA00004370"/>
    </source>
</evidence>
<dbReference type="Proteomes" id="UP000321362">
    <property type="component" value="Chromosome"/>
</dbReference>
<feature type="domain" description="Bacterial surface antigen (D15)" evidence="3">
    <location>
        <begin position="353"/>
        <end position="747"/>
    </location>
</feature>
<sequence length="802" mass="91771">MKAYKKPAGYRLAILSILLLIIGSGCSLTRGIGKNQTLVRKITIKGIDEQFEEAALNYVDKEQQPNNKLNLQFYYWFSNHGKRNIGEAPTLLDSNLVEYSRFQMEKFIQNRGYLKAKVTDSVIIKKQRAEIVFTTVEGPMFHIRKLVDSIPDKNIANLYHANRNSMSHIQPGGRFDMDSLAHDRDELYLLMKRNGYFDFYRQYVNFTYDSTFNSSVVDIKMMIDNPAGKTEHPVYKINNTLITISASNGKTTGKADTLQVDSQFRYVDFSHRFKSRVVTDYTFQKKGQLYNIDKQTLTTTRLSELNVFRNVPNPTYEKLGDSTHRLNTKIDIIPLKHYSDRVEGEFLFANGRYGYNVGNTFTNRNLFNQAAILQLKLNWSILFDNGTNTTNNDNIQNQELRLGANLIYPRIISPFNFPLLGKFGVPHTTFSTNYSLFYQKGLVTRQSFVNSISYDFYETARKLHTITPINIEFSRGVIDPAAMDSLLAYNRQAYINLIGRTVFTTGSQYTFQYNAIELNSYDNFLYFRGSLDVGGNFLSLLSNTFNTPRDDSGQRKFLGYVFSQYAKTEGDIRFYRTLGGEKQFIFRINPGIGIPYGNSNQLIFEKNFYGGGANDMRAWLPRTLGPGQYNRATAYFDTTTNKDNPVSRARFKYLDQFGEIKLVANAEYRYKLINNFFGAKLKGAVFVDAGNVWRLGKKAESPNGEFRFDNLWQSTAIGVGTGLRFDLSFFVFRLDMAFKFKDPQFSGSDQWVLIKHANELFKSGSFKEAYLKANATGVDSKGNVVGDSYNFMQLNFGIGLPF</sequence>
<dbReference type="Gene3D" id="2.40.160.50">
    <property type="entry name" value="membrane protein fhac: a member of the omp85/tpsb transporter family"/>
    <property type="match status" value="1"/>
</dbReference>
<evidence type="ECO:0000313" key="4">
    <source>
        <dbReference type="EMBL" id="QEC75949.1"/>
    </source>
</evidence>
<dbReference type="OrthoDB" id="9814535at2"/>
<keyword evidence="2" id="KW-0472">Membrane</keyword>
<keyword evidence="5" id="KW-1185">Reference proteome</keyword>
<organism evidence="4 5">
    <name type="scientific">Mucilaginibacter ginsenosidivorax</name>
    <dbReference type="NCBI Taxonomy" id="862126"/>
    <lineage>
        <taxon>Bacteria</taxon>
        <taxon>Pseudomonadati</taxon>
        <taxon>Bacteroidota</taxon>
        <taxon>Sphingobacteriia</taxon>
        <taxon>Sphingobacteriales</taxon>
        <taxon>Sphingobacteriaceae</taxon>
        <taxon>Mucilaginibacter</taxon>
    </lineage>
</organism>
<evidence type="ECO:0000256" key="2">
    <source>
        <dbReference type="ARBA" id="ARBA00023136"/>
    </source>
</evidence>